<comment type="caution">
    <text evidence="5">Lacks conserved residue(s) required for the propagation of feature annotation.</text>
</comment>
<keyword evidence="3 5" id="KW-1133">Transmembrane helix</keyword>
<evidence type="ECO:0000256" key="1">
    <source>
        <dbReference type="ARBA" id="ARBA00004141"/>
    </source>
</evidence>
<dbReference type="Proteomes" id="UP000294933">
    <property type="component" value="Unassembled WGS sequence"/>
</dbReference>
<keyword evidence="5" id="KW-0949">S-adenosyl-L-methionine</keyword>
<dbReference type="PANTHER" id="PTHR12714">
    <property type="entry name" value="PROTEIN-S ISOPRENYLCYSTEINE O-METHYLTRANSFERASE"/>
    <property type="match status" value="1"/>
</dbReference>
<feature type="transmembrane region" description="Helical" evidence="5">
    <location>
        <begin position="52"/>
        <end position="71"/>
    </location>
</feature>
<reference evidence="6 7" key="1">
    <citation type="submission" date="2018-06" db="EMBL/GenBank/DDBJ databases">
        <title>A transcriptomic atlas of mushroom development highlights an independent origin of complex multicellularity.</title>
        <authorList>
            <consortium name="DOE Joint Genome Institute"/>
            <person name="Krizsan K."/>
            <person name="Almasi E."/>
            <person name="Merenyi Z."/>
            <person name="Sahu N."/>
            <person name="Viragh M."/>
            <person name="Koszo T."/>
            <person name="Mondo S."/>
            <person name="Kiss B."/>
            <person name="Balint B."/>
            <person name="Kues U."/>
            <person name="Barry K."/>
            <person name="Hegedus J.C."/>
            <person name="Henrissat B."/>
            <person name="Johnson J."/>
            <person name="Lipzen A."/>
            <person name="Ohm R."/>
            <person name="Nagy I."/>
            <person name="Pangilinan J."/>
            <person name="Yan J."/>
            <person name="Xiong Y."/>
            <person name="Grigoriev I.V."/>
            <person name="Hibbett D.S."/>
            <person name="Nagy L.G."/>
        </authorList>
    </citation>
    <scope>NUCLEOTIDE SEQUENCE [LARGE SCALE GENOMIC DNA]</scope>
    <source>
        <strain evidence="6 7">SZMC22713</strain>
    </source>
</reference>
<comment type="subcellular location">
    <subcellularLocation>
        <location evidence="5">Endoplasmic reticulum membrane</location>
        <topology evidence="5">Multi-pass membrane protein</topology>
    </subcellularLocation>
    <subcellularLocation>
        <location evidence="1">Membrane</location>
        <topology evidence="1">Multi-pass membrane protein</topology>
    </subcellularLocation>
</comment>
<evidence type="ECO:0000313" key="6">
    <source>
        <dbReference type="EMBL" id="TDL25173.1"/>
    </source>
</evidence>
<protein>
    <recommendedName>
        <fullName evidence="5">Protein-S-isoprenylcysteine O-methyltransferase</fullName>
        <ecNumber evidence="5">2.1.1.100</ecNumber>
    </recommendedName>
</protein>
<dbReference type="GO" id="GO:0032259">
    <property type="term" value="P:methylation"/>
    <property type="evidence" value="ECO:0007669"/>
    <property type="project" value="UniProtKB-KW"/>
</dbReference>
<dbReference type="EC" id="2.1.1.100" evidence="5"/>
<feature type="transmembrane region" description="Helical" evidence="5">
    <location>
        <begin position="155"/>
        <end position="181"/>
    </location>
</feature>
<feature type="transmembrane region" description="Helical" evidence="5">
    <location>
        <begin position="193"/>
        <end position="213"/>
    </location>
</feature>
<dbReference type="InterPro" id="IPR007269">
    <property type="entry name" value="ICMT_MeTrfase"/>
</dbReference>
<evidence type="ECO:0000256" key="5">
    <source>
        <dbReference type="RuleBase" id="RU362022"/>
    </source>
</evidence>
<accession>A0A4Y7QBX5</accession>
<keyword evidence="5" id="KW-0256">Endoplasmic reticulum</keyword>
<evidence type="ECO:0000313" key="7">
    <source>
        <dbReference type="Proteomes" id="UP000294933"/>
    </source>
</evidence>
<name>A0A4Y7QBX5_9AGAM</name>
<keyword evidence="2 5" id="KW-0812">Transmembrane</keyword>
<evidence type="ECO:0000256" key="3">
    <source>
        <dbReference type="ARBA" id="ARBA00022989"/>
    </source>
</evidence>
<dbReference type="STRING" id="50990.A0A4Y7QBX5"/>
<comment type="catalytic activity">
    <reaction evidence="5">
        <text>[protein]-C-terminal S-[(2E,6E)-farnesyl]-L-cysteine + S-adenosyl-L-methionine = [protein]-C-terminal S-[(2E,6E)-farnesyl]-L-cysteine methyl ester + S-adenosyl-L-homocysteine</text>
        <dbReference type="Rhea" id="RHEA:21672"/>
        <dbReference type="Rhea" id="RHEA-COMP:12125"/>
        <dbReference type="Rhea" id="RHEA-COMP:12126"/>
        <dbReference type="ChEBI" id="CHEBI:57856"/>
        <dbReference type="ChEBI" id="CHEBI:59789"/>
        <dbReference type="ChEBI" id="CHEBI:90510"/>
        <dbReference type="ChEBI" id="CHEBI:90511"/>
        <dbReference type="EC" id="2.1.1.100"/>
    </reaction>
</comment>
<comment type="similarity">
    <text evidence="5">Belongs to the class VI-like SAM-binding methyltransferase superfamily. Isoprenylcysteine carboxyl methyltransferase family.</text>
</comment>
<dbReference type="VEuPathDB" id="FungiDB:BD410DRAFT_765793"/>
<dbReference type="Pfam" id="PF04140">
    <property type="entry name" value="ICMT"/>
    <property type="match status" value="1"/>
</dbReference>
<dbReference type="GO" id="GO:0005789">
    <property type="term" value="C:endoplasmic reticulum membrane"/>
    <property type="evidence" value="ECO:0007669"/>
    <property type="project" value="UniProtKB-SubCell"/>
</dbReference>
<evidence type="ECO:0000256" key="2">
    <source>
        <dbReference type="ARBA" id="ARBA00022692"/>
    </source>
</evidence>
<dbReference type="OrthoDB" id="422086at2759"/>
<proteinExistence type="inferred from homology"/>
<keyword evidence="7" id="KW-1185">Reference proteome</keyword>
<keyword evidence="5" id="KW-0808">Transferase</keyword>
<sequence>MPFVPLRLVLLGVVVIEHHISFTPPAKATNDDQVHGSTAEWLWMLMLKILNLIMWMIFTIEATVVLAPHVINPSSTLSHVLHELCLSPSSENFSDISPLFLVGVSLSTLGTSLRIACFRSLGPLFTFTHTTRASHQLVSTGSYAIVRHPGYTAAVILRIGLLFCLFTRGGWLLGCLMPAFSDGGGGSGLLGRVVQRMLVVWSVVEAFAMILRARREDDSLHRRFGTKWEEYARRVPYRFIPCVI</sequence>
<dbReference type="AlphaFoldDB" id="A0A4Y7QBX5"/>
<gene>
    <name evidence="6" type="ORF">BD410DRAFT_765793</name>
</gene>
<dbReference type="EMBL" id="ML170164">
    <property type="protein sequence ID" value="TDL25173.1"/>
    <property type="molecule type" value="Genomic_DNA"/>
</dbReference>
<dbReference type="PANTHER" id="PTHR12714:SF24">
    <property type="entry name" value="SLR1182 PROTEIN"/>
    <property type="match status" value="1"/>
</dbReference>
<organism evidence="6 7">
    <name type="scientific">Rickenella mellea</name>
    <dbReference type="NCBI Taxonomy" id="50990"/>
    <lineage>
        <taxon>Eukaryota</taxon>
        <taxon>Fungi</taxon>
        <taxon>Dikarya</taxon>
        <taxon>Basidiomycota</taxon>
        <taxon>Agaricomycotina</taxon>
        <taxon>Agaricomycetes</taxon>
        <taxon>Hymenochaetales</taxon>
        <taxon>Rickenellaceae</taxon>
        <taxon>Rickenella</taxon>
    </lineage>
</organism>
<dbReference type="Gene3D" id="1.20.120.1630">
    <property type="match status" value="1"/>
</dbReference>
<evidence type="ECO:0000256" key="4">
    <source>
        <dbReference type="ARBA" id="ARBA00023136"/>
    </source>
</evidence>
<keyword evidence="5" id="KW-0489">Methyltransferase</keyword>
<dbReference type="GO" id="GO:0004671">
    <property type="term" value="F:protein C-terminal S-isoprenylcysteine carboxyl O-methyltransferase activity"/>
    <property type="evidence" value="ECO:0007669"/>
    <property type="project" value="UniProtKB-EC"/>
</dbReference>
<keyword evidence="4 5" id="KW-0472">Membrane</keyword>